<dbReference type="OrthoDB" id="9903584at2"/>
<keyword evidence="3" id="KW-1185">Reference proteome</keyword>
<reference evidence="2 3" key="1">
    <citation type="submission" date="2018-09" db="EMBL/GenBank/DDBJ databases">
        <authorList>
            <person name="Zhu H."/>
        </authorList>
    </citation>
    <scope>NUCLEOTIDE SEQUENCE [LARGE SCALE GENOMIC DNA]</scope>
    <source>
        <strain evidence="2 3">K2S05-167</strain>
    </source>
</reference>
<dbReference type="Proteomes" id="UP000286287">
    <property type="component" value="Unassembled WGS sequence"/>
</dbReference>
<evidence type="ECO:0000256" key="1">
    <source>
        <dbReference type="SAM" id="SignalP"/>
    </source>
</evidence>
<organism evidence="2 3">
    <name type="scientific">Deinococcus cavernae</name>
    <dbReference type="NCBI Taxonomy" id="2320857"/>
    <lineage>
        <taxon>Bacteria</taxon>
        <taxon>Thermotogati</taxon>
        <taxon>Deinococcota</taxon>
        <taxon>Deinococci</taxon>
        <taxon>Deinococcales</taxon>
        <taxon>Deinococcaceae</taxon>
        <taxon>Deinococcus</taxon>
    </lineage>
</organism>
<keyword evidence="1" id="KW-0732">Signal</keyword>
<comment type="caution">
    <text evidence="2">The sequence shown here is derived from an EMBL/GenBank/DDBJ whole genome shotgun (WGS) entry which is preliminary data.</text>
</comment>
<evidence type="ECO:0000313" key="3">
    <source>
        <dbReference type="Proteomes" id="UP000286287"/>
    </source>
</evidence>
<dbReference type="AlphaFoldDB" id="A0A418V540"/>
<feature type="signal peptide" evidence="1">
    <location>
        <begin position="1"/>
        <end position="20"/>
    </location>
</feature>
<sequence length="116" mass="12229">MKNHLTSLLAALLLSAPAGALSGRAAFVFQSAVKAARLKVVPCPGKLGNASTRCATGSAERRVTQKKLSGWKGWKQTDTWVKDSASFTSNGTDAYILSVLPKIGSSKGSLLIFSEF</sequence>
<accession>A0A418V540</accession>
<dbReference type="EMBL" id="QYUJ01000014">
    <property type="protein sequence ID" value="RJF71157.1"/>
    <property type="molecule type" value="Genomic_DNA"/>
</dbReference>
<dbReference type="RefSeq" id="WP_119762024.1">
    <property type="nucleotide sequence ID" value="NZ_QYUJ01000014.1"/>
</dbReference>
<evidence type="ECO:0000313" key="2">
    <source>
        <dbReference type="EMBL" id="RJF71157.1"/>
    </source>
</evidence>
<protein>
    <submittedName>
        <fullName evidence="2">Uncharacterized protein</fullName>
    </submittedName>
</protein>
<proteinExistence type="predicted"/>
<feature type="chain" id="PRO_5019147284" evidence="1">
    <location>
        <begin position="21"/>
        <end position="116"/>
    </location>
</feature>
<name>A0A418V540_9DEIO</name>
<gene>
    <name evidence="2" type="ORF">D3875_05765</name>
</gene>